<name>A0AAN5CSP4_9BILA</name>
<dbReference type="InterPro" id="IPR000073">
    <property type="entry name" value="AB_hydrolase_1"/>
</dbReference>
<dbReference type="InterPro" id="IPR000639">
    <property type="entry name" value="Epox_hydrolase-like"/>
</dbReference>
<evidence type="ECO:0000256" key="1">
    <source>
        <dbReference type="ARBA" id="ARBA00022801"/>
    </source>
</evidence>
<dbReference type="GO" id="GO:0004301">
    <property type="term" value="F:epoxide hydrolase activity"/>
    <property type="evidence" value="ECO:0007669"/>
    <property type="project" value="UniProtKB-ARBA"/>
</dbReference>
<organism evidence="4 5">
    <name type="scientific">Pristionchus mayeri</name>
    <dbReference type="NCBI Taxonomy" id="1317129"/>
    <lineage>
        <taxon>Eukaryota</taxon>
        <taxon>Metazoa</taxon>
        <taxon>Ecdysozoa</taxon>
        <taxon>Nematoda</taxon>
        <taxon>Chromadorea</taxon>
        <taxon>Rhabditida</taxon>
        <taxon>Rhabditina</taxon>
        <taxon>Diplogasteromorpha</taxon>
        <taxon>Diplogasteroidea</taxon>
        <taxon>Neodiplogasteridae</taxon>
        <taxon>Pristionchus</taxon>
    </lineage>
</organism>
<evidence type="ECO:0000313" key="5">
    <source>
        <dbReference type="Proteomes" id="UP001328107"/>
    </source>
</evidence>
<sequence length="355" mass="41355">EGTIPFFSNISLIRWRCSHSKMSFAAKFTQLYTTISVCVFLLWKWLTTGGKVFKKKDRGMPSKLLSNYNHKHALLPSGVNMHYVEAGEQSAPLMVLIHGFPEFWYTWRFQIEHFKDRYRVVAVDQRGYGESTKPPKIADYSQTLLAKDIDDLIHELGYSDAVVVGHDWGAFVAWAHAILFPKSVRRLIICNVPHQAAFGHLLKTNDRQWKMSWYMFFFQSPCVPEALIAADDFKSLEEAFWSRKDGLRNKANFTSEDMEAWKHTFSEPDCLRSAINYYRCKFQYPEDYKYEQKCTVKTLILWGEEDPFLVKEGATLSAHEWCEDATLHFIPGASHWIQQDEPDVVNKHIDEFLRA</sequence>
<keyword evidence="1" id="KW-0378">Hydrolase</keyword>
<feature type="domain" description="AB hydrolase-1" evidence="3">
    <location>
        <begin position="92"/>
        <end position="342"/>
    </location>
</feature>
<evidence type="ECO:0000259" key="3">
    <source>
        <dbReference type="Pfam" id="PF00561"/>
    </source>
</evidence>
<proteinExistence type="inferred from homology"/>
<dbReference type="EMBL" id="BTRK01000004">
    <property type="protein sequence ID" value="GMR49462.1"/>
    <property type="molecule type" value="Genomic_DNA"/>
</dbReference>
<accession>A0AAN5CSP4</accession>
<keyword evidence="5" id="KW-1185">Reference proteome</keyword>
<dbReference type="InterPro" id="IPR029058">
    <property type="entry name" value="AB_hydrolase_fold"/>
</dbReference>
<dbReference type="PRINTS" id="PR00111">
    <property type="entry name" value="ABHYDROLASE"/>
</dbReference>
<dbReference type="PANTHER" id="PTHR43329">
    <property type="entry name" value="EPOXIDE HYDROLASE"/>
    <property type="match status" value="1"/>
</dbReference>
<reference evidence="5" key="1">
    <citation type="submission" date="2022-10" db="EMBL/GenBank/DDBJ databases">
        <title>Genome assembly of Pristionchus species.</title>
        <authorList>
            <person name="Yoshida K."/>
            <person name="Sommer R.J."/>
        </authorList>
    </citation>
    <scope>NUCLEOTIDE SEQUENCE [LARGE SCALE GENOMIC DNA]</scope>
    <source>
        <strain evidence="5">RS5460</strain>
    </source>
</reference>
<evidence type="ECO:0000256" key="2">
    <source>
        <dbReference type="ARBA" id="ARBA00038334"/>
    </source>
</evidence>
<dbReference type="PRINTS" id="PR00412">
    <property type="entry name" value="EPOXHYDRLASE"/>
</dbReference>
<feature type="non-terminal residue" evidence="4">
    <location>
        <position position="1"/>
    </location>
</feature>
<gene>
    <name evidence="4" type="ORF">PMAYCL1PPCAC_19657</name>
</gene>
<comment type="caution">
    <text evidence="4">The sequence shown here is derived from an EMBL/GenBank/DDBJ whole genome shotgun (WGS) entry which is preliminary data.</text>
</comment>
<dbReference type="Gene3D" id="3.40.50.1820">
    <property type="entry name" value="alpha/beta hydrolase"/>
    <property type="match status" value="1"/>
</dbReference>
<dbReference type="AlphaFoldDB" id="A0AAN5CSP4"/>
<protein>
    <recommendedName>
        <fullName evidence="3">AB hydrolase-1 domain-containing protein</fullName>
    </recommendedName>
</protein>
<dbReference type="Proteomes" id="UP001328107">
    <property type="component" value="Unassembled WGS sequence"/>
</dbReference>
<comment type="similarity">
    <text evidence="2">Belongs to the AB hydrolase superfamily. Epoxide hydrolase family.</text>
</comment>
<evidence type="ECO:0000313" key="4">
    <source>
        <dbReference type="EMBL" id="GMR49462.1"/>
    </source>
</evidence>
<dbReference type="Pfam" id="PF00561">
    <property type="entry name" value="Abhydrolase_1"/>
    <property type="match status" value="1"/>
</dbReference>
<dbReference type="SUPFAM" id="SSF53474">
    <property type="entry name" value="alpha/beta-Hydrolases"/>
    <property type="match status" value="1"/>
</dbReference>